<dbReference type="SMART" id="SM00345">
    <property type="entry name" value="HTH_GNTR"/>
    <property type="match status" value="1"/>
</dbReference>
<evidence type="ECO:0000313" key="6">
    <source>
        <dbReference type="Proteomes" id="UP000276603"/>
    </source>
</evidence>
<dbReference type="PANTHER" id="PTHR44846:SF1">
    <property type="entry name" value="MANNOSYL-D-GLYCERATE TRANSPORT_METABOLISM SYSTEM REPRESSOR MNGR-RELATED"/>
    <property type="match status" value="1"/>
</dbReference>
<keyword evidence="6" id="KW-1185">Reference proteome</keyword>
<dbReference type="EMBL" id="RBCJ01000003">
    <property type="protein sequence ID" value="RKN80118.1"/>
    <property type="molecule type" value="Genomic_DNA"/>
</dbReference>
<comment type="caution">
    <text evidence="5">The sequence shown here is derived from an EMBL/GenBank/DDBJ whole genome shotgun (WGS) entry which is preliminary data.</text>
</comment>
<dbReference type="GO" id="GO:0045892">
    <property type="term" value="P:negative regulation of DNA-templated transcription"/>
    <property type="evidence" value="ECO:0007669"/>
    <property type="project" value="TreeGrafter"/>
</dbReference>
<proteinExistence type="predicted"/>
<evidence type="ECO:0000256" key="1">
    <source>
        <dbReference type="ARBA" id="ARBA00023015"/>
    </source>
</evidence>
<name>A0A3B0C646_9FLAO</name>
<evidence type="ECO:0000256" key="3">
    <source>
        <dbReference type="ARBA" id="ARBA00023163"/>
    </source>
</evidence>
<keyword evidence="3" id="KW-0804">Transcription</keyword>
<protein>
    <submittedName>
        <fullName evidence="5">GntR family transcriptional regulator</fullName>
    </submittedName>
</protein>
<evidence type="ECO:0000313" key="5">
    <source>
        <dbReference type="EMBL" id="RKN80118.1"/>
    </source>
</evidence>
<evidence type="ECO:0000259" key="4">
    <source>
        <dbReference type="PROSITE" id="PS50949"/>
    </source>
</evidence>
<dbReference type="SUPFAM" id="SSF46785">
    <property type="entry name" value="Winged helix' DNA-binding domain"/>
    <property type="match status" value="1"/>
</dbReference>
<dbReference type="Gene3D" id="1.10.10.10">
    <property type="entry name" value="Winged helix-like DNA-binding domain superfamily/Winged helix DNA-binding domain"/>
    <property type="match status" value="1"/>
</dbReference>
<evidence type="ECO:0000256" key="2">
    <source>
        <dbReference type="ARBA" id="ARBA00023125"/>
    </source>
</evidence>
<dbReference type="Pfam" id="PF07702">
    <property type="entry name" value="UTRA"/>
    <property type="match status" value="1"/>
</dbReference>
<sequence>MFQLGENYKYFTLCRSYHFLKFGNANKARLGIHRFGQSFYYDVYCLINSDSLLLKKAKKYQRIQEYIKRRIQTGKYPIGSYLPSEHDFCHKFGTTRTTVRKALDELMKEGFIEKEHGKGSKVLERRKSLGLLTIKGFSGAIDYEVKTILTKEPKITNWDPTIAFSLTQEEQKSKCVYFQRVRHINNRPVVLENNWYSLNALEIIKPNDFVEGSFFKTLSQEYLIEVMGAEQELRSITATKEIAQNLGISEGNPILHISVRFRTSKAGLNLYGDLYCNTKEYPIRNSYFL</sequence>
<dbReference type="PANTHER" id="PTHR44846">
    <property type="entry name" value="MANNOSYL-D-GLYCERATE TRANSPORT/METABOLISM SYSTEM REPRESSOR MNGR-RELATED"/>
    <property type="match status" value="1"/>
</dbReference>
<dbReference type="AlphaFoldDB" id="A0A3B0C646"/>
<dbReference type="CDD" id="cd07377">
    <property type="entry name" value="WHTH_GntR"/>
    <property type="match status" value="1"/>
</dbReference>
<dbReference type="InterPro" id="IPR011663">
    <property type="entry name" value="UTRA"/>
</dbReference>
<feature type="domain" description="HTH gntR-type" evidence="4">
    <location>
        <begin position="57"/>
        <end position="125"/>
    </location>
</feature>
<gene>
    <name evidence="5" type="ORF">D7Z94_17920</name>
</gene>
<accession>A0A3B0C646</accession>
<dbReference type="GO" id="GO:0003677">
    <property type="term" value="F:DNA binding"/>
    <property type="evidence" value="ECO:0007669"/>
    <property type="project" value="UniProtKB-KW"/>
</dbReference>
<dbReference type="PROSITE" id="PS50949">
    <property type="entry name" value="HTH_GNTR"/>
    <property type="match status" value="1"/>
</dbReference>
<dbReference type="SUPFAM" id="SSF64288">
    <property type="entry name" value="Chorismate lyase-like"/>
    <property type="match status" value="1"/>
</dbReference>
<keyword evidence="1" id="KW-0805">Transcription regulation</keyword>
<organism evidence="5 6">
    <name type="scientific">Ulvibacterium marinum</name>
    <dbReference type="NCBI Taxonomy" id="2419782"/>
    <lineage>
        <taxon>Bacteria</taxon>
        <taxon>Pseudomonadati</taxon>
        <taxon>Bacteroidota</taxon>
        <taxon>Flavobacteriia</taxon>
        <taxon>Flavobacteriales</taxon>
        <taxon>Flavobacteriaceae</taxon>
        <taxon>Ulvibacterium</taxon>
    </lineage>
</organism>
<dbReference type="Pfam" id="PF00392">
    <property type="entry name" value="GntR"/>
    <property type="match status" value="1"/>
</dbReference>
<dbReference type="Gene3D" id="3.40.1410.10">
    <property type="entry name" value="Chorismate lyase-like"/>
    <property type="match status" value="1"/>
</dbReference>
<dbReference type="InterPro" id="IPR000524">
    <property type="entry name" value="Tscrpt_reg_HTH_GntR"/>
</dbReference>
<dbReference type="SMART" id="SM00866">
    <property type="entry name" value="UTRA"/>
    <property type="match status" value="1"/>
</dbReference>
<dbReference type="Proteomes" id="UP000276603">
    <property type="component" value="Unassembled WGS sequence"/>
</dbReference>
<keyword evidence="2" id="KW-0238">DNA-binding</keyword>
<dbReference type="PRINTS" id="PR00035">
    <property type="entry name" value="HTHGNTR"/>
</dbReference>
<dbReference type="GO" id="GO:0003700">
    <property type="term" value="F:DNA-binding transcription factor activity"/>
    <property type="evidence" value="ECO:0007669"/>
    <property type="project" value="InterPro"/>
</dbReference>
<dbReference type="InterPro" id="IPR036388">
    <property type="entry name" value="WH-like_DNA-bd_sf"/>
</dbReference>
<dbReference type="InterPro" id="IPR050679">
    <property type="entry name" value="Bact_HTH_transcr_reg"/>
</dbReference>
<dbReference type="InterPro" id="IPR036390">
    <property type="entry name" value="WH_DNA-bd_sf"/>
</dbReference>
<dbReference type="InterPro" id="IPR028978">
    <property type="entry name" value="Chorismate_lyase_/UTRA_dom_sf"/>
</dbReference>
<reference evidence="5 6" key="1">
    <citation type="submission" date="2018-10" db="EMBL/GenBank/DDBJ databases">
        <title>Ulvibacterium marinum gen. nov., sp. nov., a novel marine bacterium of the family Flavobacteriaceae, isolated from a culture of the green alga Ulva prolifera.</title>
        <authorList>
            <person name="Zhang Z."/>
        </authorList>
    </citation>
    <scope>NUCLEOTIDE SEQUENCE [LARGE SCALE GENOMIC DNA]</scope>
    <source>
        <strain evidence="5 6">CCMM003</strain>
    </source>
</reference>